<evidence type="ECO:0000313" key="9">
    <source>
        <dbReference type="Proteomes" id="UP001460270"/>
    </source>
</evidence>
<feature type="compositionally biased region" description="Basic and acidic residues" evidence="6">
    <location>
        <begin position="679"/>
        <end position="691"/>
    </location>
</feature>
<dbReference type="PANTHER" id="PTHR11267">
    <property type="entry name" value="T-BOX PROTEIN-RELATED"/>
    <property type="match status" value="1"/>
</dbReference>
<dbReference type="PANTHER" id="PTHR11267:SF32">
    <property type="entry name" value="MAX GENE-ASSOCIATED PROTEIN"/>
    <property type="match status" value="1"/>
</dbReference>
<dbReference type="Proteomes" id="UP001460270">
    <property type="component" value="Unassembled WGS sequence"/>
</dbReference>
<dbReference type="InterPro" id="IPR001699">
    <property type="entry name" value="TF_T-box"/>
</dbReference>
<keyword evidence="1" id="KW-0805">Transcription regulation</keyword>
<dbReference type="GO" id="GO:0001708">
    <property type="term" value="P:cell fate specification"/>
    <property type="evidence" value="ECO:0007669"/>
    <property type="project" value="TreeGrafter"/>
</dbReference>
<evidence type="ECO:0000256" key="1">
    <source>
        <dbReference type="ARBA" id="ARBA00023015"/>
    </source>
</evidence>
<dbReference type="SUPFAM" id="SSF49417">
    <property type="entry name" value="p53-like transcription factors"/>
    <property type="match status" value="1"/>
</dbReference>
<dbReference type="PRINTS" id="PR00937">
    <property type="entry name" value="TBOX"/>
</dbReference>
<feature type="compositionally biased region" description="Polar residues" evidence="6">
    <location>
        <begin position="578"/>
        <end position="614"/>
    </location>
</feature>
<protein>
    <recommendedName>
        <fullName evidence="7">T-box domain-containing protein</fullName>
    </recommendedName>
</protein>
<feature type="domain" description="T-box" evidence="7">
    <location>
        <begin position="307"/>
        <end position="485"/>
    </location>
</feature>
<dbReference type="GO" id="GO:0000978">
    <property type="term" value="F:RNA polymerase II cis-regulatory region sequence-specific DNA binding"/>
    <property type="evidence" value="ECO:0007669"/>
    <property type="project" value="InterPro"/>
</dbReference>
<keyword evidence="2 5" id="KW-0238">DNA-binding</keyword>
<dbReference type="Pfam" id="PF00907">
    <property type="entry name" value="T-box"/>
    <property type="match status" value="1"/>
</dbReference>
<dbReference type="AlphaFoldDB" id="A0AAW0ML31"/>
<feature type="compositionally biased region" description="Low complexity" evidence="6">
    <location>
        <begin position="615"/>
        <end position="678"/>
    </location>
</feature>
<proteinExistence type="predicted"/>
<comment type="caution">
    <text evidence="8">The sequence shown here is derived from an EMBL/GenBank/DDBJ whole genome shotgun (WGS) entry which is preliminary data.</text>
</comment>
<accession>A0AAW0ML31</accession>
<evidence type="ECO:0000313" key="8">
    <source>
        <dbReference type="EMBL" id="KAK7880023.1"/>
    </source>
</evidence>
<dbReference type="InterPro" id="IPR008967">
    <property type="entry name" value="p53-like_TF_DNA-bd_sf"/>
</dbReference>
<dbReference type="PROSITE" id="PS50252">
    <property type="entry name" value="TBOX_3"/>
    <property type="match status" value="1"/>
</dbReference>
<dbReference type="InterPro" id="IPR046360">
    <property type="entry name" value="T-box_DNA-bd"/>
</dbReference>
<comment type="subcellular location">
    <subcellularLocation>
        <location evidence="5">Nucleus</location>
    </subcellularLocation>
</comment>
<feature type="compositionally biased region" description="Low complexity" evidence="6">
    <location>
        <begin position="552"/>
        <end position="577"/>
    </location>
</feature>
<dbReference type="GO" id="GO:0005634">
    <property type="term" value="C:nucleus"/>
    <property type="evidence" value="ECO:0007669"/>
    <property type="project" value="UniProtKB-SubCell"/>
</dbReference>
<evidence type="ECO:0000256" key="3">
    <source>
        <dbReference type="ARBA" id="ARBA00023163"/>
    </source>
</evidence>
<name>A0AAW0ML31_9GOBI</name>
<reference evidence="9" key="1">
    <citation type="submission" date="2024-04" db="EMBL/GenBank/DDBJ databases">
        <title>Salinicola lusitanus LLJ914,a marine bacterium isolated from the Okinawa Trough.</title>
        <authorList>
            <person name="Li J."/>
        </authorList>
    </citation>
    <scope>NUCLEOTIDE SEQUENCE [LARGE SCALE GENOMIC DNA]</scope>
</reference>
<feature type="region of interest" description="Disordered" evidence="6">
    <location>
        <begin position="274"/>
        <end position="295"/>
    </location>
</feature>
<dbReference type="EMBL" id="JBBPFD010000157">
    <property type="protein sequence ID" value="KAK7880023.1"/>
    <property type="molecule type" value="Genomic_DNA"/>
</dbReference>
<dbReference type="GO" id="GO:0045893">
    <property type="term" value="P:positive regulation of DNA-templated transcription"/>
    <property type="evidence" value="ECO:0007669"/>
    <property type="project" value="InterPro"/>
</dbReference>
<evidence type="ECO:0000259" key="7">
    <source>
        <dbReference type="PROSITE" id="PS50252"/>
    </source>
</evidence>
<evidence type="ECO:0000256" key="2">
    <source>
        <dbReference type="ARBA" id="ARBA00023125"/>
    </source>
</evidence>
<keyword evidence="3" id="KW-0804">Transcription</keyword>
<keyword evidence="9" id="KW-1185">Reference proteome</keyword>
<dbReference type="InterPro" id="IPR040676">
    <property type="entry name" value="DUF5641"/>
</dbReference>
<keyword evidence="4 5" id="KW-0539">Nucleus</keyword>
<feature type="region of interest" description="Disordered" evidence="6">
    <location>
        <begin position="519"/>
        <end position="703"/>
    </location>
</feature>
<organism evidence="8 9">
    <name type="scientific">Mugilogobius chulae</name>
    <name type="common">yellowstripe goby</name>
    <dbReference type="NCBI Taxonomy" id="88201"/>
    <lineage>
        <taxon>Eukaryota</taxon>
        <taxon>Metazoa</taxon>
        <taxon>Chordata</taxon>
        <taxon>Craniata</taxon>
        <taxon>Vertebrata</taxon>
        <taxon>Euteleostomi</taxon>
        <taxon>Actinopterygii</taxon>
        <taxon>Neopterygii</taxon>
        <taxon>Teleostei</taxon>
        <taxon>Neoteleostei</taxon>
        <taxon>Acanthomorphata</taxon>
        <taxon>Gobiaria</taxon>
        <taxon>Gobiiformes</taxon>
        <taxon>Gobioidei</taxon>
        <taxon>Gobiidae</taxon>
        <taxon>Gobionellinae</taxon>
        <taxon>Mugilogobius</taxon>
    </lineage>
</organism>
<dbReference type="InterPro" id="IPR036960">
    <property type="entry name" value="T-box_sf"/>
</dbReference>
<evidence type="ECO:0000256" key="5">
    <source>
        <dbReference type="PROSITE-ProRule" id="PRU00201"/>
    </source>
</evidence>
<sequence>MCSVHGRCLRRTRGGQAESKRWAMLFCCMSSRAVHIETIASLDTTSCINALRRFFAILDLQADTIRLRNKLCAAAKELGLSLKEPNGAMQKFLSEQNFGVPPPQGQFTNKDLYSKQWRQVQALADEFWRRWRQEYLPTLQMRRKWKETKRDVREGDIVLLRDNQAARNKWPMAKITAVFPGRMEESGKFNSKCQIKRQKQRREPCPRGFSPDLARNTDFHVATSKPALSSTQRKEPAAPAGGAVGPQEAVDVSVLLMAQTQRREMVLFQEDASGLAPPAAAHRRGEDGGKSDPWPPDCVLRGIRVTLENNSMWSVFYPTEMIVTKEGKRMFPYFRFRLSGLNPNKKYSLLMDLQPADTHRYSWSGRGWQVCGVARNHIRSPPFAHPDSPASGQHWMQNTVSFYRLKLTSDAEDKSGNTALHLHQRYLPRLHLSQTDRSKDLKLSAPGVLTFTFPQTEFIAVSAYQNPRFLKLKVKYNPFAKGLKEETPAKGLQVNSKEPTPEQNPLKKNLKSLLANHKLKTSKASEPKPEARDCPKALERTKSSSGHHKSSSEPPKTSSSDQPWSSSDQPKSSSDQPRFSSDQPRFSSDQPRFSSDQPRFSSDQPRFSSDQPRFSSDQPKSSSDQPRFSSDQPRSSSDQPRFSSDQPRFSSDQPRSSSDQPRFSSDQPRSSSDPPRFSSTDRSKSGSRDQSKASAKAQTEEIW</sequence>
<gene>
    <name evidence="8" type="ORF">WMY93_033313</name>
</gene>
<dbReference type="Gene3D" id="2.60.40.820">
    <property type="entry name" value="Transcription factor, T-box"/>
    <property type="match status" value="1"/>
</dbReference>
<evidence type="ECO:0000256" key="6">
    <source>
        <dbReference type="SAM" id="MobiDB-lite"/>
    </source>
</evidence>
<dbReference type="GO" id="GO:0000981">
    <property type="term" value="F:DNA-binding transcription factor activity, RNA polymerase II-specific"/>
    <property type="evidence" value="ECO:0007669"/>
    <property type="project" value="TreeGrafter"/>
</dbReference>
<dbReference type="SMART" id="SM00425">
    <property type="entry name" value="TBOX"/>
    <property type="match status" value="1"/>
</dbReference>
<feature type="compositionally biased region" description="Basic and acidic residues" evidence="6">
    <location>
        <begin position="523"/>
        <end position="542"/>
    </location>
</feature>
<evidence type="ECO:0000256" key="4">
    <source>
        <dbReference type="ARBA" id="ARBA00023242"/>
    </source>
</evidence>
<dbReference type="GO" id="GO:0000785">
    <property type="term" value="C:chromatin"/>
    <property type="evidence" value="ECO:0007669"/>
    <property type="project" value="TreeGrafter"/>
</dbReference>
<comment type="caution">
    <text evidence="5">Lacks conserved residue(s) required for the propagation of feature annotation.</text>
</comment>
<feature type="region of interest" description="Disordered" evidence="6">
    <location>
        <begin position="189"/>
        <end position="245"/>
    </location>
</feature>
<dbReference type="Pfam" id="PF18701">
    <property type="entry name" value="DUF5641"/>
    <property type="match status" value="1"/>
</dbReference>